<feature type="region of interest" description="Disordered" evidence="1">
    <location>
        <begin position="95"/>
        <end position="152"/>
    </location>
</feature>
<dbReference type="AlphaFoldDB" id="A0AA37L8W1"/>
<name>A0AA37L8W1_9PEZI</name>
<evidence type="ECO:0000256" key="1">
    <source>
        <dbReference type="SAM" id="MobiDB-lite"/>
    </source>
</evidence>
<organism evidence="2 3">
    <name type="scientific">Colletotrichum spaethianum</name>
    <dbReference type="NCBI Taxonomy" id="700344"/>
    <lineage>
        <taxon>Eukaryota</taxon>
        <taxon>Fungi</taxon>
        <taxon>Dikarya</taxon>
        <taxon>Ascomycota</taxon>
        <taxon>Pezizomycotina</taxon>
        <taxon>Sordariomycetes</taxon>
        <taxon>Hypocreomycetidae</taxon>
        <taxon>Glomerellales</taxon>
        <taxon>Glomerellaceae</taxon>
        <taxon>Colletotrichum</taxon>
        <taxon>Colletotrichum spaethianum species complex</taxon>
    </lineage>
</organism>
<dbReference type="GeneID" id="73324965"/>
<feature type="compositionally biased region" description="Low complexity" evidence="1">
    <location>
        <begin position="125"/>
        <end position="152"/>
    </location>
</feature>
<keyword evidence="3" id="KW-1185">Reference proteome</keyword>
<proteinExistence type="predicted"/>
<gene>
    <name evidence="2" type="ORF">ColSpa_04163</name>
</gene>
<feature type="compositionally biased region" description="Polar residues" evidence="1">
    <location>
        <begin position="184"/>
        <end position="195"/>
    </location>
</feature>
<evidence type="ECO:0000313" key="2">
    <source>
        <dbReference type="EMBL" id="GKT43982.1"/>
    </source>
</evidence>
<evidence type="ECO:0000313" key="3">
    <source>
        <dbReference type="Proteomes" id="UP001055115"/>
    </source>
</evidence>
<reference evidence="2 3" key="1">
    <citation type="submission" date="2022-03" db="EMBL/GenBank/DDBJ databases">
        <title>Genome data of Colletotrichum spp.</title>
        <authorList>
            <person name="Utami Y.D."/>
            <person name="Hiruma K."/>
        </authorList>
    </citation>
    <scope>NUCLEOTIDE SEQUENCE [LARGE SCALE GENOMIC DNA]</scope>
    <source>
        <strain evidence="2 3">MAFF 239500</strain>
    </source>
</reference>
<feature type="compositionally biased region" description="Gly residues" evidence="1">
    <location>
        <begin position="29"/>
        <end position="47"/>
    </location>
</feature>
<accession>A0AA37L8W1</accession>
<feature type="region of interest" description="Disordered" evidence="1">
    <location>
        <begin position="179"/>
        <end position="212"/>
    </location>
</feature>
<sequence>MDKDAQMEAARLLALEFKSGSNSRRGDGARGGSRGARGGRGTRGVGLGRVMDTPRSVFPHSPTGRPISTTSRPVLAVGNVNRAPTQINPALAGWLSGQKTDHNTTNETTTPTPIDPKLSSWLTHNSQSQPPSASSSPISNATVGLGGSSASASTRGAATAIQSNAVSQSQTLTEPVRVMAQPESHASSINKTSGGQPKASDSPFAKKTTSTSKLNGLGMSMWASEELTNAHTQNGSKNPYAIADTDLSTRASTMLQEQSVDDPTATYNRQASQLLETDHIRDETQKIPNIVGGNLPLRQQPKVGTMLWALQQLDAGLELPDPQLFNAHKDEVKGVHLRAQSGATPKPDNAIDAASQIQDQMVEKAKANSTILINDLDCHCPKRSHPVIGLAASKYNTDADGDVDISGMSATARNKFAVNVILQDHPLPDCPVLLKTQATYPLYFGANPATVNDKNDGLSVTRWEESHHATRPLSQQHQARSQQQSDGGRGLMSSIWAA</sequence>
<feature type="region of interest" description="Disordered" evidence="1">
    <location>
        <begin position="15"/>
        <end position="71"/>
    </location>
</feature>
<dbReference type="RefSeq" id="XP_049126332.1">
    <property type="nucleotide sequence ID" value="XM_049270375.1"/>
</dbReference>
<dbReference type="EMBL" id="BQXU01000008">
    <property type="protein sequence ID" value="GKT43982.1"/>
    <property type="molecule type" value="Genomic_DNA"/>
</dbReference>
<comment type="caution">
    <text evidence="2">The sequence shown here is derived from an EMBL/GenBank/DDBJ whole genome shotgun (WGS) entry which is preliminary data.</text>
</comment>
<dbReference type="Proteomes" id="UP001055115">
    <property type="component" value="Unassembled WGS sequence"/>
</dbReference>
<feature type="compositionally biased region" description="Low complexity" evidence="1">
    <location>
        <begin position="474"/>
        <end position="485"/>
    </location>
</feature>
<protein>
    <submittedName>
        <fullName evidence="2">Uncharacterized protein</fullName>
    </submittedName>
</protein>
<feature type="region of interest" description="Disordered" evidence="1">
    <location>
        <begin position="464"/>
        <end position="492"/>
    </location>
</feature>